<name>A0A316U0X6_9BASI</name>
<dbReference type="EMBL" id="KZ819333">
    <property type="protein sequence ID" value="PWN18947.1"/>
    <property type="molecule type" value="Genomic_DNA"/>
</dbReference>
<dbReference type="GeneID" id="37017091"/>
<organism evidence="1 2">
    <name type="scientific">Pseudomicrostroma glucosiphilum</name>
    <dbReference type="NCBI Taxonomy" id="1684307"/>
    <lineage>
        <taxon>Eukaryota</taxon>
        <taxon>Fungi</taxon>
        <taxon>Dikarya</taxon>
        <taxon>Basidiomycota</taxon>
        <taxon>Ustilaginomycotina</taxon>
        <taxon>Exobasidiomycetes</taxon>
        <taxon>Microstromatales</taxon>
        <taxon>Microstromatales incertae sedis</taxon>
        <taxon>Pseudomicrostroma</taxon>
    </lineage>
</organism>
<evidence type="ECO:0000313" key="1">
    <source>
        <dbReference type="EMBL" id="PWN18947.1"/>
    </source>
</evidence>
<dbReference type="Proteomes" id="UP000245942">
    <property type="component" value="Unassembled WGS sequence"/>
</dbReference>
<accession>A0A316U0X6</accession>
<protein>
    <submittedName>
        <fullName evidence="1">Uncharacterized protein</fullName>
    </submittedName>
</protein>
<proteinExistence type="predicted"/>
<gene>
    <name evidence="1" type="ORF">BCV69DRAFT_53735</name>
</gene>
<keyword evidence="2" id="KW-1185">Reference proteome</keyword>
<evidence type="ECO:0000313" key="2">
    <source>
        <dbReference type="Proteomes" id="UP000245942"/>
    </source>
</evidence>
<sequence>MTGHRRFLRCPFFQPREPRVRSGSLARRPRLRSRLCQPPAATRTRTRTRTQAGFLSGEFHGLFISSASVFTCESASGIVVRLDRERRGKV</sequence>
<dbReference type="AlphaFoldDB" id="A0A316U0X6"/>
<dbReference type="RefSeq" id="XP_025346107.1">
    <property type="nucleotide sequence ID" value="XM_025495357.1"/>
</dbReference>
<reference evidence="1 2" key="1">
    <citation type="journal article" date="2018" name="Mol. Biol. Evol.">
        <title>Broad Genomic Sampling Reveals a Smut Pathogenic Ancestry of the Fungal Clade Ustilaginomycotina.</title>
        <authorList>
            <person name="Kijpornyongpan T."/>
            <person name="Mondo S.J."/>
            <person name="Barry K."/>
            <person name="Sandor L."/>
            <person name="Lee J."/>
            <person name="Lipzen A."/>
            <person name="Pangilinan J."/>
            <person name="LaButti K."/>
            <person name="Hainaut M."/>
            <person name="Henrissat B."/>
            <person name="Grigoriev I.V."/>
            <person name="Spatafora J.W."/>
            <person name="Aime M.C."/>
        </authorList>
    </citation>
    <scope>NUCLEOTIDE SEQUENCE [LARGE SCALE GENOMIC DNA]</scope>
    <source>
        <strain evidence="1 2">MCA 4718</strain>
    </source>
</reference>